<reference evidence="2" key="1">
    <citation type="submission" date="2018-04" db="EMBL/GenBank/DDBJ databases">
        <title>Whole genome sequencing of Hypsizygus marmoreus.</title>
        <authorList>
            <person name="Choi I.-G."/>
            <person name="Min B."/>
            <person name="Kim J.-G."/>
            <person name="Kim S."/>
            <person name="Oh Y.-L."/>
            <person name="Kong W.-S."/>
            <person name="Park H."/>
            <person name="Jeong J."/>
            <person name="Song E.-S."/>
        </authorList>
    </citation>
    <scope>NUCLEOTIDE SEQUENCE [LARGE SCALE GENOMIC DNA]</scope>
    <source>
        <strain evidence="2">51987-8</strain>
    </source>
</reference>
<protein>
    <submittedName>
        <fullName evidence="2">Uncharacterized protein</fullName>
    </submittedName>
</protein>
<accession>A0A369K9S7</accession>
<organism evidence="2 3">
    <name type="scientific">Hypsizygus marmoreus</name>
    <name type="common">White beech mushroom</name>
    <name type="synonym">Agaricus marmoreus</name>
    <dbReference type="NCBI Taxonomy" id="39966"/>
    <lineage>
        <taxon>Eukaryota</taxon>
        <taxon>Fungi</taxon>
        <taxon>Dikarya</taxon>
        <taxon>Basidiomycota</taxon>
        <taxon>Agaricomycotina</taxon>
        <taxon>Agaricomycetes</taxon>
        <taxon>Agaricomycetidae</taxon>
        <taxon>Agaricales</taxon>
        <taxon>Tricholomatineae</taxon>
        <taxon>Lyophyllaceae</taxon>
        <taxon>Hypsizygus</taxon>
    </lineage>
</organism>
<feature type="compositionally biased region" description="Polar residues" evidence="1">
    <location>
        <begin position="74"/>
        <end position="86"/>
    </location>
</feature>
<evidence type="ECO:0000313" key="2">
    <source>
        <dbReference type="EMBL" id="RDB30668.1"/>
    </source>
</evidence>
<dbReference type="Proteomes" id="UP000076154">
    <property type="component" value="Unassembled WGS sequence"/>
</dbReference>
<proteinExistence type="predicted"/>
<dbReference type="InParanoid" id="A0A369K9S7"/>
<name>A0A369K9S7_HYPMA</name>
<feature type="region of interest" description="Disordered" evidence="1">
    <location>
        <begin position="58"/>
        <end position="102"/>
    </location>
</feature>
<evidence type="ECO:0000313" key="3">
    <source>
        <dbReference type="Proteomes" id="UP000076154"/>
    </source>
</evidence>
<evidence type="ECO:0000256" key="1">
    <source>
        <dbReference type="SAM" id="MobiDB-lite"/>
    </source>
</evidence>
<sequence>MNRAICTTYGVSDGAPLDLMKIKLNRVNEELVHLISNAPDSGHPVKCVTLMLGTSKSAFTKKTPMSESKKKSNHGQSASSAVSQKSGAKPDKPDTDYVPLHR</sequence>
<dbReference type="EMBL" id="LUEZ02000004">
    <property type="protein sequence ID" value="RDB30668.1"/>
    <property type="molecule type" value="Genomic_DNA"/>
</dbReference>
<comment type="caution">
    <text evidence="2">The sequence shown here is derived from an EMBL/GenBank/DDBJ whole genome shotgun (WGS) entry which is preliminary data.</text>
</comment>
<keyword evidence="3" id="KW-1185">Reference proteome</keyword>
<dbReference type="AlphaFoldDB" id="A0A369K9S7"/>
<gene>
    <name evidence="2" type="ORF">Hypma_005712</name>
</gene>